<dbReference type="PROSITE" id="PS50931">
    <property type="entry name" value="HTH_LYSR"/>
    <property type="match status" value="1"/>
</dbReference>
<keyword evidence="5" id="KW-0732">Signal</keyword>
<evidence type="ECO:0000256" key="1">
    <source>
        <dbReference type="ARBA" id="ARBA00009437"/>
    </source>
</evidence>
<evidence type="ECO:0000259" key="6">
    <source>
        <dbReference type="PROSITE" id="PS50931"/>
    </source>
</evidence>
<dbReference type="InterPro" id="IPR058163">
    <property type="entry name" value="LysR-type_TF_proteobact-type"/>
</dbReference>
<dbReference type="Gene3D" id="1.10.10.10">
    <property type="entry name" value="Winged helix-like DNA-binding domain superfamily/Winged helix DNA-binding domain"/>
    <property type="match status" value="1"/>
</dbReference>
<comment type="caution">
    <text evidence="7">The sequence shown here is derived from an EMBL/GenBank/DDBJ whole genome shotgun (WGS) entry which is preliminary data.</text>
</comment>
<feature type="chain" id="PRO_5046351612" evidence="5">
    <location>
        <begin position="20"/>
        <end position="295"/>
    </location>
</feature>
<keyword evidence="8" id="KW-1185">Reference proteome</keyword>
<evidence type="ECO:0000313" key="8">
    <source>
        <dbReference type="Proteomes" id="UP001243757"/>
    </source>
</evidence>
<keyword evidence="3" id="KW-0238">DNA-binding</keyword>
<dbReference type="SUPFAM" id="SSF53850">
    <property type="entry name" value="Periplasmic binding protein-like II"/>
    <property type="match status" value="1"/>
</dbReference>
<keyword evidence="2" id="KW-0805">Transcription regulation</keyword>
<dbReference type="Pfam" id="PF03466">
    <property type="entry name" value="LysR_substrate"/>
    <property type="match status" value="1"/>
</dbReference>
<dbReference type="InterPro" id="IPR000847">
    <property type="entry name" value="LysR_HTH_N"/>
</dbReference>
<gene>
    <name evidence="7" type="ORF">QO033_04825</name>
</gene>
<evidence type="ECO:0000256" key="2">
    <source>
        <dbReference type="ARBA" id="ARBA00023015"/>
    </source>
</evidence>
<protein>
    <submittedName>
        <fullName evidence="7">LysR family transcriptional regulator</fullName>
    </submittedName>
</protein>
<evidence type="ECO:0000256" key="4">
    <source>
        <dbReference type="ARBA" id="ARBA00023163"/>
    </source>
</evidence>
<dbReference type="Pfam" id="PF00126">
    <property type="entry name" value="HTH_1"/>
    <property type="match status" value="1"/>
</dbReference>
<accession>A0ABT7EXC3</accession>
<evidence type="ECO:0000313" key="7">
    <source>
        <dbReference type="EMBL" id="MDK3016988.1"/>
    </source>
</evidence>
<dbReference type="SUPFAM" id="SSF46785">
    <property type="entry name" value="Winged helix' DNA-binding domain"/>
    <property type="match status" value="1"/>
</dbReference>
<dbReference type="PRINTS" id="PR00039">
    <property type="entry name" value="HTHLYSR"/>
</dbReference>
<reference evidence="7 8" key="1">
    <citation type="submission" date="2023-05" db="EMBL/GenBank/DDBJ databases">
        <title>Pseudodonghicola sp. nov.</title>
        <authorList>
            <person name="Huang J."/>
        </authorList>
    </citation>
    <scope>NUCLEOTIDE SEQUENCE [LARGE SCALE GENOMIC DNA]</scope>
    <source>
        <strain evidence="7 8">IC7</strain>
    </source>
</reference>
<dbReference type="InterPro" id="IPR036390">
    <property type="entry name" value="WH_DNA-bd_sf"/>
</dbReference>
<dbReference type="RefSeq" id="WP_284479809.1">
    <property type="nucleotide sequence ID" value="NZ_JASNJD010000003.1"/>
</dbReference>
<sequence>MNWLQMPPLAALRAFAAFAETGTLQQAGAALNVSHAAVSQQLRQLEAHLGVTLFDRSGRGLTLTAEGRQLADALTLGFGAIHAAVQDLAGRAADRPLHVSVTPSLAGYWLLPRLAGFSEKHPDVSLRVDPSPQLVDLQPGGIDLALRHGEGGWPGLESEPLLPAPLSVVAAPALLAGRRVDSAQDLADLPWIEELGTNEASQWLSTEGAVPDITRRIHLPGNLTLESARQGQGLLLIVRLFVEADLAAGRLVELFQSRPDGGYHIVHRPGPLRPAARAFIAWLRREARSTAPPAA</sequence>
<comment type="similarity">
    <text evidence="1">Belongs to the LysR transcriptional regulatory family.</text>
</comment>
<feature type="signal peptide" evidence="5">
    <location>
        <begin position="1"/>
        <end position="19"/>
    </location>
</feature>
<dbReference type="InterPro" id="IPR005119">
    <property type="entry name" value="LysR_subst-bd"/>
</dbReference>
<dbReference type="PANTHER" id="PTHR30537:SF79">
    <property type="entry name" value="TRANSCRIPTIONAL REGULATOR-RELATED"/>
    <property type="match status" value="1"/>
</dbReference>
<dbReference type="Proteomes" id="UP001243757">
    <property type="component" value="Unassembled WGS sequence"/>
</dbReference>
<evidence type="ECO:0000256" key="3">
    <source>
        <dbReference type="ARBA" id="ARBA00023125"/>
    </source>
</evidence>
<organism evidence="7 8">
    <name type="scientific">Pseudodonghicola flavimaris</name>
    <dbReference type="NCBI Taxonomy" id="3050036"/>
    <lineage>
        <taxon>Bacteria</taxon>
        <taxon>Pseudomonadati</taxon>
        <taxon>Pseudomonadota</taxon>
        <taxon>Alphaproteobacteria</taxon>
        <taxon>Rhodobacterales</taxon>
        <taxon>Paracoccaceae</taxon>
        <taxon>Pseudodonghicola</taxon>
    </lineage>
</organism>
<dbReference type="EMBL" id="JASNJD010000003">
    <property type="protein sequence ID" value="MDK3016988.1"/>
    <property type="molecule type" value="Genomic_DNA"/>
</dbReference>
<name>A0ABT7EXC3_9RHOB</name>
<dbReference type="Gene3D" id="3.40.190.10">
    <property type="entry name" value="Periplasmic binding protein-like II"/>
    <property type="match status" value="2"/>
</dbReference>
<dbReference type="PANTHER" id="PTHR30537">
    <property type="entry name" value="HTH-TYPE TRANSCRIPTIONAL REGULATOR"/>
    <property type="match status" value="1"/>
</dbReference>
<keyword evidence="4" id="KW-0804">Transcription</keyword>
<evidence type="ECO:0000256" key="5">
    <source>
        <dbReference type="SAM" id="SignalP"/>
    </source>
</evidence>
<feature type="domain" description="HTH lysR-type" evidence="6">
    <location>
        <begin position="7"/>
        <end position="64"/>
    </location>
</feature>
<proteinExistence type="inferred from homology"/>
<dbReference type="InterPro" id="IPR036388">
    <property type="entry name" value="WH-like_DNA-bd_sf"/>
</dbReference>